<keyword evidence="9" id="KW-0378">Hydrolase</keyword>
<comment type="subcellular location">
    <subcellularLocation>
        <location evidence="2">Membrane</location>
        <topology evidence="2">Multi-pass membrane protein</topology>
    </subcellularLocation>
</comment>
<comment type="cofactor">
    <cofactor evidence="1">
        <name>Zn(2+)</name>
        <dbReference type="ChEBI" id="CHEBI:29105"/>
    </cofactor>
</comment>
<proteinExistence type="inferred from homology"/>
<evidence type="ECO:0000256" key="1">
    <source>
        <dbReference type="ARBA" id="ARBA00001947"/>
    </source>
</evidence>
<dbReference type="Proteomes" id="UP001302368">
    <property type="component" value="Plasmid pKS2022"/>
</dbReference>
<keyword evidence="9" id="KW-0614">Plasmid</keyword>
<evidence type="ECO:0000256" key="7">
    <source>
        <dbReference type="SAM" id="Phobius"/>
    </source>
</evidence>
<dbReference type="Pfam" id="PF02163">
    <property type="entry name" value="Peptidase_M50"/>
    <property type="match status" value="1"/>
</dbReference>
<evidence type="ECO:0000256" key="6">
    <source>
        <dbReference type="ARBA" id="ARBA00023136"/>
    </source>
</evidence>
<evidence type="ECO:0000313" key="10">
    <source>
        <dbReference type="Proteomes" id="UP001302368"/>
    </source>
</evidence>
<keyword evidence="9" id="KW-0645">Protease</keyword>
<dbReference type="InterPro" id="IPR008915">
    <property type="entry name" value="Peptidase_M50"/>
</dbReference>
<feature type="domain" description="Peptidase M50" evidence="8">
    <location>
        <begin position="26"/>
        <end position="115"/>
    </location>
</feature>
<gene>
    <name evidence="9" type="ORF">Q8Y70_23845</name>
</gene>
<evidence type="ECO:0000259" key="8">
    <source>
        <dbReference type="Pfam" id="PF02163"/>
    </source>
</evidence>
<dbReference type="EMBL" id="CP137745">
    <property type="protein sequence ID" value="WOZ79990.1"/>
    <property type="molecule type" value="Genomic_DNA"/>
</dbReference>
<evidence type="ECO:0000256" key="3">
    <source>
        <dbReference type="ARBA" id="ARBA00007931"/>
    </source>
</evidence>
<keyword evidence="6 7" id="KW-0472">Membrane</keyword>
<evidence type="ECO:0000256" key="2">
    <source>
        <dbReference type="ARBA" id="ARBA00004141"/>
    </source>
</evidence>
<evidence type="ECO:0000256" key="4">
    <source>
        <dbReference type="ARBA" id="ARBA00022692"/>
    </source>
</evidence>
<dbReference type="RefSeq" id="WP_305737712.1">
    <property type="nucleotide sequence ID" value="NZ_CP137745.1"/>
</dbReference>
<sequence>MMLTDWLAGFYNLYEPRGWMNLVWGFLMLHLYSALHESGHALMALLLGTRVTRFQTGTPVLGQFTAGGILLQFGIFPGGSVSYAYADDAPRWKVVAAALAGPLFPVLISAPLFLTPVSPYFTHLFGLIVTTGTLLNLCPWMQGTDGQKIVMHLRLMARGQKTLNV</sequence>
<keyword evidence="5 7" id="KW-1133">Transmembrane helix</keyword>
<organism evidence="9 10">
    <name type="scientific">Kosakonia sacchari</name>
    <dbReference type="NCBI Taxonomy" id="1158459"/>
    <lineage>
        <taxon>Bacteria</taxon>
        <taxon>Pseudomonadati</taxon>
        <taxon>Pseudomonadota</taxon>
        <taxon>Gammaproteobacteria</taxon>
        <taxon>Enterobacterales</taxon>
        <taxon>Enterobacteriaceae</taxon>
        <taxon>Kosakonia</taxon>
    </lineage>
</organism>
<reference evidence="9 10" key="1">
    <citation type="submission" date="2023-10" db="EMBL/GenBank/DDBJ databases">
        <title>Genome sequencing of the isolated polysaccharide-producing bacterium Kosakonia sacchari KS2022.</title>
        <authorList>
            <person name="Yi X."/>
        </authorList>
    </citation>
    <scope>NUCLEOTIDE SEQUENCE [LARGE SCALE GENOMIC DNA]</scope>
    <source>
        <strain evidence="9 10">KS2022</strain>
        <plasmid evidence="9 10">pKS2022</plasmid>
    </source>
</reference>
<name>A0ABZ0MWT4_9ENTR</name>
<comment type="similarity">
    <text evidence="3">Belongs to the peptidase M50B family.</text>
</comment>
<feature type="transmembrane region" description="Helical" evidence="7">
    <location>
        <begin position="120"/>
        <end position="138"/>
    </location>
</feature>
<dbReference type="GO" id="GO:0006508">
    <property type="term" value="P:proteolysis"/>
    <property type="evidence" value="ECO:0007669"/>
    <property type="project" value="UniProtKB-KW"/>
</dbReference>
<feature type="transmembrane region" description="Helical" evidence="7">
    <location>
        <begin position="94"/>
        <end position="114"/>
    </location>
</feature>
<geneLocation type="plasmid" evidence="9 10">
    <name>pKS2022</name>
</geneLocation>
<protein>
    <submittedName>
        <fullName evidence="9">Site-2 protease family protein</fullName>
    </submittedName>
</protein>
<keyword evidence="4 7" id="KW-0812">Transmembrane</keyword>
<evidence type="ECO:0000313" key="9">
    <source>
        <dbReference type="EMBL" id="WOZ79990.1"/>
    </source>
</evidence>
<evidence type="ECO:0000256" key="5">
    <source>
        <dbReference type="ARBA" id="ARBA00022989"/>
    </source>
</evidence>
<dbReference type="GO" id="GO:0008233">
    <property type="term" value="F:peptidase activity"/>
    <property type="evidence" value="ECO:0007669"/>
    <property type="project" value="UniProtKB-KW"/>
</dbReference>
<feature type="transmembrane region" description="Helical" evidence="7">
    <location>
        <begin position="22"/>
        <end position="47"/>
    </location>
</feature>
<accession>A0ABZ0MWT4</accession>
<keyword evidence="10" id="KW-1185">Reference proteome</keyword>